<dbReference type="InterPro" id="IPR011009">
    <property type="entry name" value="Kinase-like_dom_sf"/>
</dbReference>
<evidence type="ECO:0000256" key="4">
    <source>
        <dbReference type="PROSITE-ProRule" id="PRU10141"/>
    </source>
</evidence>
<dbReference type="GO" id="GO:0004674">
    <property type="term" value="F:protein serine/threonine kinase activity"/>
    <property type="evidence" value="ECO:0007669"/>
    <property type="project" value="UniProtKB-KW"/>
</dbReference>
<evidence type="ECO:0000256" key="2">
    <source>
        <dbReference type="ARBA" id="ARBA00022741"/>
    </source>
</evidence>
<keyword evidence="9" id="KW-1185">Reference proteome</keyword>
<accession>A0A9P6TXD2</accession>
<proteinExistence type="inferred from homology"/>
<dbReference type="PROSITE" id="PS00108">
    <property type="entry name" value="PROTEIN_KINASE_ST"/>
    <property type="match status" value="1"/>
</dbReference>
<name>A0A9P6TXD2_9FUNG</name>
<evidence type="ECO:0000256" key="1">
    <source>
        <dbReference type="ARBA" id="ARBA00022527"/>
    </source>
</evidence>
<feature type="domain" description="Protein kinase" evidence="7">
    <location>
        <begin position="6"/>
        <end position="260"/>
    </location>
</feature>
<dbReference type="Proteomes" id="UP000807716">
    <property type="component" value="Unassembled WGS sequence"/>
</dbReference>
<dbReference type="PANTHER" id="PTHR44329:SF298">
    <property type="entry name" value="MIXED LINEAGE KINASE DOMAIN-LIKE PROTEIN"/>
    <property type="match status" value="1"/>
</dbReference>
<feature type="compositionally biased region" description="Acidic residues" evidence="6">
    <location>
        <begin position="414"/>
        <end position="425"/>
    </location>
</feature>
<keyword evidence="1 5" id="KW-0723">Serine/threonine-protein kinase</keyword>
<feature type="region of interest" description="Disordered" evidence="6">
    <location>
        <begin position="283"/>
        <end position="425"/>
    </location>
</feature>
<feature type="compositionally biased region" description="Low complexity" evidence="6">
    <location>
        <begin position="389"/>
        <end position="406"/>
    </location>
</feature>
<feature type="binding site" evidence="4">
    <location>
        <position position="34"/>
    </location>
    <ligand>
        <name>ATP</name>
        <dbReference type="ChEBI" id="CHEBI:30616"/>
    </ligand>
</feature>
<dbReference type="InterPro" id="IPR017441">
    <property type="entry name" value="Protein_kinase_ATP_BS"/>
</dbReference>
<feature type="non-terminal residue" evidence="8">
    <location>
        <position position="425"/>
    </location>
</feature>
<dbReference type="EMBL" id="JAAAJB010000902">
    <property type="protein sequence ID" value="KAG0250058.1"/>
    <property type="molecule type" value="Genomic_DNA"/>
</dbReference>
<dbReference type="OrthoDB" id="544350at2759"/>
<evidence type="ECO:0000256" key="6">
    <source>
        <dbReference type="SAM" id="MobiDB-lite"/>
    </source>
</evidence>
<evidence type="ECO:0000313" key="9">
    <source>
        <dbReference type="Proteomes" id="UP000807716"/>
    </source>
</evidence>
<keyword evidence="1 5" id="KW-0808">Transferase</keyword>
<dbReference type="PROSITE" id="PS00107">
    <property type="entry name" value="PROTEIN_KINASE_ATP"/>
    <property type="match status" value="1"/>
</dbReference>
<dbReference type="PRINTS" id="PR00109">
    <property type="entry name" value="TYRKINASE"/>
</dbReference>
<organism evidence="8 9">
    <name type="scientific">Actinomortierella ambigua</name>
    <dbReference type="NCBI Taxonomy" id="1343610"/>
    <lineage>
        <taxon>Eukaryota</taxon>
        <taxon>Fungi</taxon>
        <taxon>Fungi incertae sedis</taxon>
        <taxon>Mucoromycota</taxon>
        <taxon>Mortierellomycotina</taxon>
        <taxon>Mortierellomycetes</taxon>
        <taxon>Mortierellales</taxon>
        <taxon>Mortierellaceae</taxon>
        <taxon>Actinomortierella</taxon>
    </lineage>
</organism>
<reference evidence="8" key="1">
    <citation type="journal article" date="2020" name="Fungal Divers.">
        <title>Resolving the Mortierellaceae phylogeny through synthesis of multi-gene phylogenetics and phylogenomics.</title>
        <authorList>
            <person name="Vandepol N."/>
            <person name="Liber J."/>
            <person name="Desiro A."/>
            <person name="Na H."/>
            <person name="Kennedy M."/>
            <person name="Barry K."/>
            <person name="Grigoriev I.V."/>
            <person name="Miller A.N."/>
            <person name="O'Donnell K."/>
            <person name="Stajich J.E."/>
            <person name="Bonito G."/>
        </authorList>
    </citation>
    <scope>NUCLEOTIDE SEQUENCE</scope>
    <source>
        <strain evidence="8">BC1065</strain>
    </source>
</reference>
<dbReference type="InterPro" id="IPR000719">
    <property type="entry name" value="Prot_kinase_dom"/>
</dbReference>
<gene>
    <name evidence="8" type="ORF">DFQ27_009642</name>
</gene>
<dbReference type="SUPFAM" id="SSF56112">
    <property type="entry name" value="Protein kinase-like (PK-like)"/>
    <property type="match status" value="1"/>
</dbReference>
<dbReference type="InterPro" id="IPR008271">
    <property type="entry name" value="Ser/Thr_kinase_AS"/>
</dbReference>
<evidence type="ECO:0000313" key="8">
    <source>
        <dbReference type="EMBL" id="KAG0250058.1"/>
    </source>
</evidence>
<keyword evidence="3 4" id="KW-0067">ATP-binding</keyword>
<dbReference type="InterPro" id="IPR051681">
    <property type="entry name" value="Ser/Thr_Kinases-Pseudokinases"/>
</dbReference>
<dbReference type="SMART" id="SM00220">
    <property type="entry name" value="S_TKc"/>
    <property type="match status" value="1"/>
</dbReference>
<evidence type="ECO:0000259" key="7">
    <source>
        <dbReference type="PROSITE" id="PS50011"/>
    </source>
</evidence>
<evidence type="ECO:0000256" key="5">
    <source>
        <dbReference type="RuleBase" id="RU000304"/>
    </source>
</evidence>
<keyword evidence="2 4" id="KW-0547">Nucleotide-binding</keyword>
<dbReference type="PROSITE" id="PS50011">
    <property type="entry name" value="PROTEIN_KINASE_DOM"/>
    <property type="match status" value="1"/>
</dbReference>
<feature type="compositionally biased region" description="Acidic residues" evidence="6">
    <location>
        <begin position="344"/>
        <end position="371"/>
    </location>
</feature>
<dbReference type="Pfam" id="PF07714">
    <property type="entry name" value="PK_Tyr_Ser-Thr"/>
    <property type="match status" value="1"/>
</dbReference>
<dbReference type="InterPro" id="IPR001245">
    <property type="entry name" value="Ser-Thr/Tyr_kinase_cat_dom"/>
</dbReference>
<dbReference type="Gene3D" id="1.10.510.10">
    <property type="entry name" value="Transferase(Phosphotransferase) domain 1"/>
    <property type="match status" value="1"/>
</dbReference>
<evidence type="ECO:0000256" key="3">
    <source>
        <dbReference type="ARBA" id="ARBA00022840"/>
    </source>
</evidence>
<dbReference type="GO" id="GO:0005524">
    <property type="term" value="F:ATP binding"/>
    <property type="evidence" value="ECO:0007669"/>
    <property type="project" value="UniProtKB-UniRule"/>
</dbReference>
<dbReference type="PANTHER" id="PTHR44329">
    <property type="entry name" value="SERINE/THREONINE-PROTEIN KINASE TNNI3K-RELATED"/>
    <property type="match status" value="1"/>
</dbReference>
<comment type="caution">
    <text evidence="8">The sequence shown here is derived from an EMBL/GenBank/DDBJ whole genome shotgun (WGS) entry which is preliminary data.</text>
</comment>
<sequence length="425" mass="47260">MAGQPLIIGTPIGEGQFGTVYHAKCGMREVAIKKFTILQEEVLCNPVIQQEIDILERLRDRHIIQFYGTTYHEGKLAMIMDHAENGSLKNAIDRRLFDWPAKWRVTQGIARGLDYIHSQMVIHRDLKSANVLLTKHMEVKLCDFGFAIVKVRSITKASSLKGTPRWMAPELFGMRPKYSTKSDMYALGMVMWEMAANCTVPYKEQPCDFAVCNLITSGQRETLPEDTPADYRAWVERCWHHESNLRPEAQAMIDDVQSETDANNANDPPNAHEAADENPLTLVSAEDSPKNSPAKHSPQASIASAKDIHRTTTAVDDGSKVHSAVKYGPKAYGTENDVSRTPDVDGDSPDDDSDDNEDVFLDCPDENGPEEESARHPHAVLSVNDEVESLAVSSSSMESLQHNADNGGDHHDDTEDDDDDDDIDD</sequence>
<keyword evidence="1 5" id="KW-0418">Kinase</keyword>
<dbReference type="AlphaFoldDB" id="A0A9P6TXD2"/>
<protein>
    <recommendedName>
        <fullName evidence="7">Protein kinase domain-containing protein</fullName>
    </recommendedName>
</protein>
<comment type="similarity">
    <text evidence="5">Belongs to the protein kinase superfamily.</text>
</comment>